<evidence type="ECO:0000313" key="5">
    <source>
        <dbReference type="Proteomes" id="UP000747110"/>
    </source>
</evidence>
<evidence type="ECO:0000256" key="3">
    <source>
        <dbReference type="SAM" id="MobiDB-lite"/>
    </source>
</evidence>
<dbReference type="InterPro" id="IPR018202">
    <property type="entry name" value="Ser_caboxypep_ser_AS"/>
</dbReference>
<reference evidence="4" key="1">
    <citation type="journal article" date="2021" name="Proc. Natl. Acad. Sci. U.S.A.">
        <title>Three genomes in the algal genus Volvox reveal the fate of a haploid sex-determining region after a transition to homothallism.</title>
        <authorList>
            <person name="Yamamoto K."/>
            <person name="Hamaji T."/>
            <person name="Kawai-Toyooka H."/>
            <person name="Matsuzaki R."/>
            <person name="Takahashi F."/>
            <person name="Nishimura Y."/>
            <person name="Kawachi M."/>
            <person name="Noguchi H."/>
            <person name="Minakuchi Y."/>
            <person name="Umen J.G."/>
            <person name="Toyoda A."/>
            <person name="Nozaki H."/>
        </authorList>
    </citation>
    <scope>NUCLEOTIDE SEQUENCE</scope>
    <source>
        <strain evidence="4">NIES-3786</strain>
    </source>
</reference>
<dbReference type="AlphaFoldDB" id="A0A8J4G0V5"/>
<feature type="region of interest" description="Disordered" evidence="3">
    <location>
        <begin position="216"/>
        <end position="236"/>
    </location>
</feature>
<feature type="region of interest" description="Disordered" evidence="3">
    <location>
        <begin position="477"/>
        <end position="501"/>
    </location>
</feature>
<dbReference type="OrthoDB" id="443318at2759"/>
<dbReference type="GO" id="GO:0006508">
    <property type="term" value="P:proteolysis"/>
    <property type="evidence" value="ECO:0007669"/>
    <property type="project" value="UniProtKB-KW"/>
</dbReference>
<keyword evidence="5" id="KW-1185">Reference proteome</keyword>
<name>A0A8J4G0V5_9CHLO</name>
<dbReference type="Pfam" id="PF00450">
    <property type="entry name" value="Peptidase_S10"/>
    <property type="match status" value="2"/>
</dbReference>
<dbReference type="GO" id="GO:0019748">
    <property type="term" value="P:secondary metabolic process"/>
    <property type="evidence" value="ECO:0007669"/>
    <property type="project" value="TreeGrafter"/>
</dbReference>
<organism evidence="4 5">
    <name type="scientific">Volvox reticuliferus</name>
    <dbReference type="NCBI Taxonomy" id="1737510"/>
    <lineage>
        <taxon>Eukaryota</taxon>
        <taxon>Viridiplantae</taxon>
        <taxon>Chlorophyta</taxon>
        <taxon>core chlorophytes</taxon>
        <taxon>Chlorophyceae</taxon>
        <taxon>CS clade</taxon>
        <taxon>Chlamydomonadales</taxon>
        <taxon>Volvocaceae</taxon>
        <taxon>Volvox</taxon>
    </lineage>
</organism>
<dbReference type="Proteomes" id="UP000747110">
    <property type="component" value="Unassembled WGS sequence"/>
</dbReference>
<dbReference type="EC" id="3.4.16.-" evidence="2"/>
<dbReference type="PRINTS" id="PR00724">
    <property type="entry name" value="CRBOXYPTASEC"/>
</dbReference>
<evidence type="ECO:0000313" key="4">
    <source>
        <dbReference type="EMBL" id="GIL92089.1"/>
    </source>
</evidence>
<dbReference type="InterPro" id="IPR033124">
    <property type="entry name" value="Ser_caboxypep_his_AS"/>
</dbReference>
<keyword evidence="2" id="KW-0378">Hydrolase</keyword>
<keyword evidence="2" id="KW-0645">Protease</keyword>
<protein>
    <recommendedName>
        <fullName evidence="2">Carboxypeptidase</fullName>
        <ecNumber evidence="2">3.4.16.-</ecNumber>
    </recommendedName>
</protein>
<keyword evidence="2" id="KW-0121">Carboxypeptidase</keyword>
<dbReference type="GO" id="GO:0004185">
    <property type="term" value="F:serine-type carboxypeptidase activity"/>
    <property type="evidence" value="ECO:0007669"/>
    <property type="project" value="UniProtKB-UniRule"/>
</dbReference>
<dbReference type="GO" id="GO:0016747">
    <property type="term" value="F:acyltransferase activity, transferring groups other than amino-acyl groups"/>
    <property type="evidence" value="ECO:0007669"/>
    <property type="project" value="TreeGrafter"/>
</dbReference>
<accession>A0A8J4G0V5</accession>
<dbReference type="InterPro" id="IPR029058">
    <property type="entry name" value="AB_hydrolase_fold"/>
</dbReference>
<feature type="non-terminal residue" evidence="4">
    <location>
        <position position="664"/>
    </location>
</feature>
<proteinExistence type="inferred from homology"/>
<dbReference type="EMBL" id="BNCP01000072">
    <property type="protein sequence ID" value="GIL92089.1"/>
    <property type="molecule type" value="Genomic_DNA"/>
</dbReference>
<gene>
    <name evidence="4" type="ORF">Vretifemale_19576</name>
</gene>
<dbReference type="PANTHER" id="PTHR11802:SF254">
    <property type="entry name" value="SERINE CARBOXYPEPTIDASE-LIKE 20"/>
    <property type="match status" value="1"/>
</dbReference>
<dbReference type="PROSITE" id="PS00131">
    <property type="entry name" value="CARBOXYPEPT_SER_SER"/>
    <property type="match status" value="1"/>
</dbReference>
<evidence type="ECO:0000256" key="1">
    <source>
        <dbReference type="ARBA" id="ARBA00009431"/>
    </source>
</evidence>
<sequence>RVDNNTYHRYKTTWRVRWLRASRSRADMATNPREAFLLSALILELLASFAGAARSQIAWRTSGATIGLEADAEAGTKFFKHCGEQPDEICNLPGLNGIPHVRMRAGYITVSEVSDRRLWYLVADREDSGDLQNTGPGGAAVASNDDGDVVSGGGGAAAADADATYDWPKPGSDVAPVILWLTGGPGCSSLDAFIYEHGPFKFSYAATTATTATTVNGDDGLAEEEDVGDRDGADTKLQGGQLRQRAVLLEPNPHSWTKVATVIYVDSPAGAGMSYSGRPEVDYHTNDEYTISDLVVFLQGLTERYPELATAPFFLAGESYGGVFVPLLAQELLRVNRKRREDGKKPLVNLQGYSVGNPVTDDVVDGNAQLFFAADMGYVDPPSWRRMRAACDDMFWNATRDTECWDAQSVVKDDLWDLNWYDVLDPCAKADDDDAAAMSSNVAMSGNSNGGGSRQRRQVSELERLFFWPFTARMGYPPSQPSSESASAVEDQPDVEAGRRGSRRLWGPQLRHVVPCMDRRIALDWLNRAEVRSALRAAPFSVVGEWQPCSDVLYYRLDTMDLVPVHEDLVRQGLRALVYSGDHDMVVPHTGTRKWLYDKAKLGSTDGPLRPWMLHGQIAGFTARFDAGAGLRFATVKGAGHMVPQSKPLQALHLLRTFIYDEEL</sequence>
<comment type="caution">
    <text evidence="4">The sequence shown here is derived from an EMBL/GenBank/DDBJ whole genome shotgun (WGS) entry which is preliminary data.</text>
</comment>
<dbReference type="Gene3D" id="3.40.50.1820">
    <property type="entry name" value="alpha/beta hydrolase"/>
    <property type="match status" value="1"/>
</dbReference>
<dbReference type="PANTHER" id="PTHR11802">
    <property type="entry name" value="SERINE PROTEASE FAMILY S10 SERINE CARBOXYPEPTIDASE"/>
    <property type="match status" value="1"/>
</dbReference>
<dbReference type="SUPFAM" id="SSF53474">
    <property type="entry name" value="alpha/beta-Hydrolases"/>
    <property type="match status" value="1"/>
</dbReference>
<evidence type="ECO:0000256" key="2">
    <source>
        <dbReference type="RuleBase" id="RU361156"/>
    </source>
</evidence>
<comment type="similarity">
    <text evidence="1 2">Belongs to the peptidase S10 family.</text>
</comment>
<dbReference type="PROSITE" id="PS00560">
    <property type="entry name" value="CARBOXYPEPT_SER_HIS"/>
    <property type="match status" value="1"/>
</dbReference>
<dbReference type="InterPro" id="IPR001563">
    <property type="entry name" value="Peptidase_S10"/>
</dbReference>